<protein>
    <submittedName>
        <fullName evidence="4">Fe-S oxidoreductase</fullName>
    </submittedName>
</protein>
<dbReference type="InterPro" id="IPR019223">
    <property type="entry name" value="DUF2147"/>
</dbReference>
<feature type="domain" description="DUF2147" evidence="3">
    <location>
        <begin position="33"/>
        <end position="150"/>
    </location>
</feature>
<dbReference type="HOGENOM" id="CLU_747646_0_0_5"/>
<feature type="signal peptide" evidence="2">
    <location>
        <begin position="1"/>
        <end position="28"/>
    </location>
</feature>
<organism evidence="4 5">
    <name type="scientific">Methyloceanibacter caenitepidi</name>
    <dbReference type="NCBI Taxonomy" id="1384459"/>
    <lineage>
        <taxon>Bacteria</taxon>
        <taxon>Pseudomonadati</taxon>
        <taxon>Pseudomonadota</taxon>
        <taxon>Alphaproteobacteria</taxon>
        <taxon>Hyphomicrobiales</taxon>
        <taxon>Hyphomicrobiaceae</taxon>
        <taxon>Methyloceanibacter</taxon>
    </lineage>
</organism>
<dbReference type="STRING" id="1384459.GL4_1720"/>
<reference evidence="4 5" key="1">
    <citation type="submission" date="2014-09" db="EMBL/GenBank/DDBJ databases">
        <title>Genome sequencing of Methyloceanibacter caenitepidi Gela4.</title>
        <authorList>
            <person name="Takeuchi M."/>
            <person name="Susumu S."/>
            <person name="Kamagata Y."/>
            <person name="Oshima K."/>
            <person name="Hattori M."/>
            <person name="Iwasaki W."/>
        </authorList>
    </citation>
    <scope>NUCLEOTIDE SEQUENCE [LARGE SCALE GENOMIC DNA]</scope>
    <source>
        <strain evidence="4 5">Gela4</strain>
    </source>
</reference>
<dbReference type="AlphaFoldDB" id="A0A0A8K588"/>
<dbReference type="PANTHER" id="PTHR36919:SF2">
    <property type="entry name" value="BLL6627 PROTEIN"/>
    <property type="match status" value="1"/>
</dbReference>
<feature type="compositionally biased region" description="Low complexity" evidence="1">
    <location>
        <begin position="169"/>
        <end position="183"/>
    </location>
</feature>
<proteinExistence type="predicted"/>
<name>A0A0A8K588_9HYPH</name>
<dbReference type="Gene3D" id="2.40.128.520">
    <property type="match status" value="1"/>
</dbReference>
<sequence>MRHKVLSAVIGMAIAAVLVPASATTAQAADPTGYWRKADQGKYPAKMQLYYCGGRSICVKIAWLQNPRDSKGRELQDVRNVNPSLRGRTIEGMHIIRGMKQVSANQWKGTVYNPEDGKTYSASVTLASSSKIVLKGCVAAFLCREQVWLRTSAPPPREEEKPEEPQVEASATPAAQPAAKPSAAPAAAPAAAAASAASTGLAIGNVANTEVQTPAATQGGAPGLSYLKGDKANQHPAGYTGESVSSMFSMATPVAPSGAPTAARPAPAPKPVAPAAPAQAAAQPERAPAPAPAPASRQASIEPEPAQPESVQSEAAAPDAESAAPEESAESAADTFDQRLSWRERRQLRRQKRLKELQQQGQNLIPWMRQ</sequence>
<dbReference type="Pfam" id="PF09917">
    <property type="entry name" value="DUF2147"/>
    <property type="match status" value="1"/>
</dbReference>
<dbReference type="EMBL" id="AP014648">
    <property type="protein sequence ID" value="BAQ17174.1"/>
    <property type="molecule type" value="Genomic_DNA"/>
</dbReference>
<feature type="compositionally biased region" description="Low complexity" evidence="1">
    <location>
        <begin position="313"/>
        <end position="334"/>
    </location>
</feature>
<feature type="chain" id="PRO_5002037767" evidence="2">
    <location>
        <begin position="29"/>
        <end position="370"/>
    </location>
</feature>
<dbReference type="PANTHER" id="PTHR36919">
    <property type="entry name" value="BLR1215 PROTEIN"/>
    <property type="match status" value="1"/>
</dbReference>
<feature type="compositionally biased region" description="Low complexity" evidence="1">
    <location>
        <begin position="255"/>
        <end position="265"/>
    </location>
</feature>
<evidence type="ECO:0000313" key="5">
    <source>
        <dbReference type="Proteomes" id="UP000031643"/>
    </source>
</evidence>
<evidence type="ECO:0000313" key="4">
    <source>
        <dbReference type="EMBL" id="BAQ17174.1"/>
    </source>
</evidence>
<dbReference type="Proteomes" id="UP000031643">
    <property type="component" value="Chromosome"/>
</dbReference>
<evidence type="ECO:0000256" key="2">
    <source>
        <dbReference type="SAM" id="SignalP"/>
    </source>
</evidence>
<evidence type="ECO:0000259" key="3">
    <source>
        <dbReference type="Pfam" id="PF09917"/>
    </source>
</evidence>
<feature type="region of interest" description="Disordered" evidence="1">
    <location>
        <begin position="254"/>
        <end position="339"/>
    </location>
</feature>
<dbReference type="KEGG" id="mcg:GL4_1720"/>
<feature type="region of interest" description="Disordered" evidence="1">
    <location>
        <begin position="153"/>
        <end position="183"/>
    </location>
</feature>
<dbReference type="RefSeq" id="WP_172653323.1">
    <property type="nucleotide sequence ID" value="NZ_AP014648.1"/>
</dbReference>
<accession>A0A0A8K588</accession>
<feature type="compositionally biased region" description="Low complexity" evidence="1">
    <location>
        <begin position="275"/>
        <end position="286"/>
    </location>
</feature>
<keyword evidence="5" id="KW-1185">Reference proteome</keyword>
<keyword evidence="2" id="KW-0732">Signal</keyword>
<evidence type="ECO:0000256" key="1">
    <source>
        <dbReference type="SAM" id="MobiDB-lite"/>
    </source>
</evidence>
<gene>
    <name evidence="4" type="ORF">GL4_1720</name>
</gene>